<accession>B8CZX2</accession>
<feature type="compositionally biased region" description="Basic and acidic residues" evidence="12">
    <location>
        <begin position="420"/>
        <end position="443"/>
    </location>
</feature>
<dbReference type="GO" id="GO:0006261">
    <property type="term" value="P:DNA-templated DNA replication"/>
    <property type="evidence" value="ECO:0007669"/>
    <property type="project" value="TreeGrafter"/>
</dbReference>
<evidence type="ECO:0000256" key="1">
    <source>
        <dbReference type="ARBA" id="ARBA00006360"/>
    </source>
</evidence>
<dbReference type="FunFam" id="1.10.8.60:FF:000013">
    <property type="entry name" value="DNA polymerase III subunit gamma/tau"/>
    <property type="match status" value="1"/>
</dbReference>
<dbReference type="InterPro" id="IPR048448">
    <property type="entry name" value="DnaX-like_C"/>
</dbReference>
<dbReference type="InterPro" id="IPR050238">
    <property type="entry name" value="DNA_Rep/Repair_Clamp_Loader"/>
</dbReference>
<keyword evidence="5" id="KW-0235">DNA replication</keyword>
<feature type="domain" description="AAA+ ATPase" evidence="13">
    <location>
        <begin position="37"/>
        <end position="179"/>
    </location>
</feature>
<evidence type="ECO:0000256" key="12">
    <source>
        <dbReference type="SAM" id="MobiDB-lite"/>
    </source>
</evidence>
<evidence type="ECO:0000256" key="3">
    <source>
        <dbReference type="ARBA" id="ARBA00022679"/>
    </source>
</evidence>
<keyword evidence="4" id="KW-0548">Nucleotidyltransferase</keyword>
<dbReference type="EMBL" id="CP001098">
    <property type="protein sequence ID" value="ACL70824.1"/>
    <property type="molecule type" value="Genomic_DNA"/>
</dbReference>
<dbReference type="InterPro" id="IPR027417">
    <property type="entry name" value="P-loop_NTPase"/>
</dbReference>
<dbReference type="NCBIfam" id="NF004046">
    <property type="entry name" value="PRK05563.1"/>
    <property type="match status" value="1"/>
</dbReference>
<dbReference type="Pfam" id="PF12169">
    <property type="entry name" value="DNA_pol3_gamma3"/>
    <property type="match status" value="1"/>
</dbReference>
<dbReference type="CDD" id="cd18137">
    <property type="entry name" value="HLD_clamp_pol_III_gamma_tau"/>
    <property type="match status" value="1"/>
</dbReference>
<protein>
    <recommendedName>
        <fullName evidence="2">DNA-directed DNA polymerase</fullName>
        <ecNumber evidence="2">2.7.7.7</ecNumber>
    </recommendedName>
</protein>
<evidence type="ECO:0000256" key="9">
    <source>
        <dbReference type="ARBA" id="ARBA00022840"/>
    </source>
</evidence>
<dbReference type="GO" id="GO:0005524">
    <property type="term" value="F:ATP binding"/>
    <property type="evidence" value="ECO:0007669"/>
    <property type="project" value="UniProtKB-KW"/>
</dbReference>
<dbReference type="GO" id="GO:0003887">
    <property type="term" value="F:DNA-directed DNA polymerase activity"/>
    <property type="evidence" value="ECO:0007669"/>
    <property type="project" value="UniProtKB-KW"/>
</dbReference>
<dbReference type="Pfam" id="PF13177">
    <property type="entry name" value="DNA_pol3_delta2"/>
    <property type="match status" value="1"/>
</dbReference>
<dbReference type="EC" id="2.7.7.7" evidence="2"/>
<feature type="region of interest" description="Disordered" evidence="12">
    <location>
        <begin position="407"/>
        <end position="452"/>
    </location>
</feature>
<dbReference type="GO" id="GO:0003677">
    <property type="term" value="F:DNA binding"/>
    <property type="evidence" value="ECO:0007669"/>
    <property type="project" value="InterPro"/>
</dbReference>
<evidence type="ECO:0000313" key="15">
    <source>
        <dbReference type="Proteomes" id="UP000000719"/>
    </source>
</evidence>
<dbReference type="RefSeq" id="WP_015923793.1">
    <property type="nucleotide sequence ID" value="NC_011899.1"/>
</dbReference>
<dbReference type="Pfam" id="PF22608">
    <property type="entry name" value="DNAX_ATPase_lid"/>
    <property type="match status" value="1"/>
</dbReference>
<dbReference type="FunFam" id="3.40.50.300:FF:000014">
    <property type="entry name" value="DNA polymerase III subunit gamma/tau"/>
    <property type="match status" value="1"/>
</dbReference>
<dbReference type="PANTHER" id="PTHR11669:SF0">
    <property type="entry name" value="PROTEIN STICHEL-LIKE 2"/>
    <property type="match status" value="1"/>
</dbReference>
<dbReference type="Proteomes" id="UP000000719">
    <property type="component" value="Chromosome"/>
</dbReference>
<organism evidence="14 15">
    <name type="scientific">Halothermothrix orenii (strain H 168 / OCM 544 / DSM 9562)</name>
    <dbReference type="NCBI Taxonomy" id="373903"/>
    <lineage>
        <taxon>Bacteria</taxon>
        <taxon>Bacillati</taxon>
        <taxon>Bacillota</taxon>
        <taxon>Clostridia</taxon>
        <taxon>Halanaerobiales</taxon>
        <taxon>Halothermotrichaceae</taxon>
        <taxon>Halothermothrix</taxon>
    </lineage>
</organism>
<dbReference type="GO" id="GO:0046872">
    <property type="term" value="F:metal ion binding"/>
    <property type="evidence" value="ECO:0007669"/>
    <property type="project" value="UniProtKB-KW"/>
</dbReference>
<dbReference type="STRING" id="373903.Hore_20790"/>
<evidence type="ECO:0000256" key="6">
    <source>
        <dbReference type="ARBA" id="ARBA00022723"/>
    </source>
</evidence>
<dbReference type="SUPFAM" id="SSF48019">
    <property type="entry name" value="post-AAA+ oligomerization domain-like"/>
    <property type="match status" value="1"/>
</dbReference>
<dbReference type="InterPro" id="IPR045085">
    <property type="entry name" value="HLD_clamp_pol_III_gamma_tau"/>
</dbReference>
<dbReference type="NCBIfam" id="TIGR01128">
    <property type="entry name" value="holA"/>
    <property type="match status" value="1"/>
</dbReference>
<dbReference type="InterPro" id="IPR008921">
    <property type="entry name" value="DNA_pol3_clamp-load_cplx_C"/>
</dbReference>
<comment type="catalytic activity">
    <reaction evidence="11">
        <text>DNA(n) + a 2'-deoxyribonucleoside 5'-triphosphate = DNA(n+1) + diphosphate</text>
        <dbReference type="Rhea" id="RHEA:22508"/>
        <dbReference type="Rhea" id="RHEA-COMP:17339"/>
        <dbReference type="Rhea" id="RHEA-COMP:17340"/>
        <dbReference type="ChEBI" id="CHEBI:33019"/>
        <dbReference type="ChEBI" id="CHEBI:61560"/>
        <dbReference type="ChEBI" id="CHEBI:173112"/>
        <dbReference type="EC" id="2.7.7.7"/>
    </reaction>
</comment>
<dbReference type="AlphaFoldDB" id="B8CZX2"/>
<name>B8CZX2_HALOH</name>
<keyword evidence="9" id="KW-0067">ATP-binding</keyword>
<dbReference type="Gene3D" id="3.40.50.300">
    <property type="entry name" value="P-loop containing nucleotide triphosphate hydrolases"/>
    <property type="match status" value="1"/>
</dbReference>
<reference evidence="14 15" key="1">
    <citation type="journal article" date="2009" name="PLoS ONE">
        <title>Genome analysis of the anaerobic thermohalophilic bacterium Halothermothrix orenii.</title>
        <authorList>
            <person name="Mavromatis K."/>
            <person name="Ivanova N."/>
            <person name="Anderson I."/>
            <person name="Lykidis A."/>
            <person name="Hooper S.D."/>
            <person name="Sun H."/>
            <person name="Kunin V."/>
            <person name="Lapidus A."/>
            <person name="Hugenholtz P."/>
            <person name="Patel B."/>
            <person name="Kyrpides N.C."/>
        </authorList>
    </citation>
    <scope>NUCLEOTIDE SEQUENCE [LARGE SCALE GENOMIC DNA]</scope>
    <source>
        <strain evidence="15">H 168 / OCM 544 / DSM 9562</strain>
    </source>
</reference>
<evidence type="ECO:0000256" key="7">
    <source>
        <dbReference type="ARBA" id="ARBA00022741"/>
    </source>
</evidence>
<gene>
    <name evidence="14" type="ordered locus">Hore_20790</name>
</gene>
<keyword evidence="15" id="KW-1185">Reference proteome</keyword>
<evidence type="ECO:0000259" key="13">
    <source>
        <dbReference type="SMART" id="SM00382"/>
    </source>
</evidence>
<dbReference type="Pfam" id="PF20964">
    <property type="entry name" value="DnaX_C"/>
    <property type="match status" value="1"/>
</dbReference>
<dbReference type="SMART" id="SM00382">
    <property type="entry name" value="AAA"/>
    <property type="match status" value="1"/>
</dbReference>
<evidence type="ECO:0000256" key="8">
    <source>
        <dbReference type="ARBA" id="ARBA00022833"/>
    </source>
</evidence>
<dbReference type="SMR" id="B8CZX2"/>
<keyword evidence="7" id="KW-0547">Nucleotide-binding</keyword>
<evidence type="ECO:0000313" key="14">
    <source>
        <dbReference type="EMBL" id="ACL70824.1"/>
    </source>
</evidence>
<proteinExistence type="inferred from homology"/>
<dbReference type="KEGG" id="hor:Hore_20790"/>
<dbReference type="InterPro" id="IPR005790">
    <property type="entry name" value="DNA_polIII_delta"/>
</dbReference>
<evidence type="ECO:0000256" key="11">
    <source>
        <dbReference type="ARBA" id="ARBA00049244"/>
    </source>
</evidence>
<dbReference type="InterPro" id="IPR022754">
    <property type="entry name" value="DNA_pol_III_gamma-3"/>
</dbReference>
<dbReference type="Gene3D" id="1.20.272.10">
    <property type="match status" value="1"/>
</dbReference>
<evidence type="ECO:0000256" key="5">
    <source>
        <dbReference type="ARBA" id="ARBA00022705"/>
    </source>
</evidence>
<keyword evidence="3" id="KW-0808">Transferase</keyword>
<dbReference type="CDD" id="cd00009">
    <property type="entry name" value="AAA"/>
    <property type="match status" value="1"/>
</dbReference>
<comment type="similarity">
    <text evidence="1">Belongs to the DnaX/STICHEL family.</text>
</comment>
<dbReference type="InterPro" id="IPR003593">
    <property type="entry name" value="AAA+_ATPase"/>
</dbReference>
<keyword evidence="8" id="KW-0862">Zinc</keyword>
<keyword evidence="10" id="KW-0239">DNA-directed DNA polymerase</keyword>
<dbReference type="GO" id="GO:0009360">
    <property type="term" value="C:DNA polymerase III complex"/>
    <property type="evidence" value="ECO:0007669"/>
    <property type="project" value="InterPro"/>
</dbReference>
<dbReference type="OrthoDB" id="9810148at2"/>
<dbReference type="InterPro" id="IPR001270">
    <property type="entry name" value="ClpA/B"/>
</dbReference>
<dbReference type="SUPFAM" id="SSF52540">
    <property type="entry name" value="P-loop containing nucleoside triphosphate hydrolases"/>
    <property type="match status" value="1"/>
</dbReference>
<sequence length="588" mass="65909">MGFLSLYRKYRPQNFNDLVGQHHVVRTLKNALESGRIAHAYLFAGPRGTGKTSTAKVFAMALNCIHGPTTEPCGQCENCRKIQKGQSIDVIEIDAASNRGIDEIRELREKVKFYPNEGEYKVYIIDEVHMLTKGAFNALLKTLEEPPEKVVFILATTEPHQVINTILSRCQRFDFSLLPVREIQERLRYICEKEEVEFEEEALNILARSANGGLRDAISLLDQAISYTGNNLNPIDVQGMLGKVSREVLSQFIKYVLNGNSVEALKLVNRIISRGNNVGRLIGDLIEYGRQLLLVKECGPDSRIIEYPDEVLEKISGEARAIKTSRLIEIIDQLTVMERDIKYSDEPRLILEVGIIKMANPEAGGSIIDLEKRIARLENIISGKITANDGDRITSTFNTVSGSDKVMTGQGVKKKNKKGSIKDNKADKNRVKSDNTPEHETGIRTDMGGGQGVEDASGGELTLDKFRKGWPVVLKQIKEKNIKAQAFLIESRPAAFDGEVLVIEFPEDKAFHKKGAEKEKKLIEDVVSKIAGTRCQVRFRLAGEKEKGYNNTAVKKKEKNKKDDDLVNRVMELFDGEIIKVNHEVIEN</sequence>
<evidence type="ECO:0000256" key="10">
    <source>
        <dbReference type="ARBA" id="ARBA00022932"/>
    </source>
</evidence>
<keyword evidence="6" id="KW-0479">Metal-binding</keyword>
<dbReference type="PRINTS" id="PR00300">
    <property type="entry name" value="CLPPROTEASEA"/>
</dbReference>
<evidence type="ECO:0000256" key="2">
    <source>
        <dbReference type="ARBA" id="ARBA00012417"/>
    </source>
</evidence>
<dbReference type="Gene3D" id="1.10.8.60">
    <property type="match status" value="1"/>
</dbReference>
<dbReference type="PANTHER" id="PTHR11669">
    <property type="entry name" value="REPLICATION FACTOR C / DNA POLYMERASE III GAMMA-TAU SUBUNIT"/>
    <property type="match status" value="1"/>
</dbReference>
<dbReference type="HOGENOM" id="CLU_006229_0_3_9"/>
<dbReference type="NCBIfam" id="TIGR02397">
    <property type="entry name" value="dnaX_nterm"/>
    <property type="match status" value="1"/>
</dbReference>
<dbReference type="eggNOG" id="COG2812">
    <property type="taxonomic scope" value="Bacteria"/>
</dbReference>
<dbReference type="InterPro" id="IPR012763">
    <property type="entry name" value="DNA_pol_III_sug/sutau_N"/>
</dbReference>
<evidence type="ECO:0000256" key="4">
    <source>
        <dbReference type="ARBA" id="ARBA00022695"/>
    </source>
</evidence>